<evidence type="ECO:0000256" key="6">
    <source>
        <dbReference type="SAM" id="Phobius"/>
    </source>
</evidence>
<feature type="transmembrane region" description="Helical" evidence="6">
    <location>
        <begin position="211"/>
        <end position="232"/>
    </location>
</feature>
<dbReference type="CTD" id="9814916"/>
<evidence type="ECO:0000256" key="3">
    <source>
        <dbReference type="ARBA" id="ARBA00022692"/>
    </source>
</evidence>
<name>A0A6A5H3Y5_CAERE</name>
<dbReference type="EMBL" id="WUAV01000003">
    <property type="protein sequence ID" value="KAF1761454.1"/>
    <property type="molecule type" value="Genomic_DNA"/>
</dbReference>
<evidence type="ECO:0000313" key="8">
    <source>
        <dbReference type="Proteomes" id="UP000483820"/>
    </source>
</evidence>
<evidence type="ECO:0000313" key="7">
    <source>
        <dbReference type="EMBL" id="KAF1761454.1"/>
    </source>
</evidence>
<feature type="transmembrane region" description="Helical" evidence="6">
    <location>
        <begin position="120"/>
        <end position="139"/>
    </location>
</feature>
<comment type="caution">
    <text evidence="7">The sequence shown here is derived from an EMBL/GenBank/DDBJ whole genome shotgun (WGS) entry which is preliminary data.</text>
</comment>
<keyword evidence="4 6" id="KW-1133">Transmembrane helix</keyword>
<proteinExistence type="inferred from homology"/>
<dbReference type="GO" id="GO:0016020">
    <property type="term" value="C:membrane"/>
    <property type="evidence" value="ECO:0007669"/>
    <property type="project" value="UniProtKB-SubCell"/>
</dbReference>
<comment type="similarity">
    <text evidence="2">Belongs to the nematode receptor-like protein sre family.</text>
</comment>
<evidence type="ECO:0000256" key="5">
    <source>
        <dbReference type="ARBA" id="ARBA00023136"/>
    </source>
</evidence>
<feature type="transmembrane region" description="Helical" evidence="6">
    <location>
        <begin position="91"/>
        <end position="108"/>
    </location>
</feature>
<accession>A0A6A5H3Y5</accession>
<protein>
    <submittedName>
        <fullName evidence="7">Uncharacterized protein</fullName>
    </submittedName>
</protein>
<gene>
    <name evidence="7" type="ORF">GCK72_009710</name>
</gene>
<dbReference type="InterPro" id="IPR052854">
    <property type="entry name" value="Serpentine_rcpt_epsilon"/>
</dbReference>
<evidence type="ECO:0000256" key="1">
    <source>
        <dbReference type="ARBA" id="ARBA00004141"/>
    </source>
</evidence>
<dbReference type="AlphaFoldDB" id="A0A6A5H3Y5"/>
<dbReference type="Pfam" id="PF03125">
    <property type="entry name" value="Sre"/>
    <property type="match status" value="1"/>
</dbReference>
<dbReference type="GO" id="GO:0007606">
    <property type="term" value="P:sensory perception of chemical stimulus"/>
    <property type="evidence" value="ECO:0007669"/>
    <property type="project" value="InterPro"/>
</dbReference>
<feature type="transmembrane region" description="Helical" evidence="6">
    <location>
        <begin position="169"/>
        <end position="191"/>
    </location>
</feature>
<organism evidence="7 8">
    <name type="scientific">Caenorhabditis remanei</name>
    <name type="common">Caenorhabditis vulgaris</name>
    <dbReference type="NCBI Taxonomy" id="31234"/>
    <lineage>
        <taxon>Eukaryota</taxon>
        <taxon>Metazoa</taxon>
        <taxon>Ecdysozoa</taxon>
        <taxon>Nematoda</taxon>
        <taxon>Chromadorea</taxon>
        <taxon>Rhabditida</taxon>
        <taxon>Rhabditina</taxon>
        <taxon>Rhabditomorpha</taxon>
        <taxon>Rhabditoidea</taxon>
        <taxon>Rhabditidae</taxon>
        <taxon>Peloderinae</taxon>
        <taxon>Caenorhabditis</taxon>
    </lineage>
</organism>
<dbReference type="InterPro" id="IPR004151">
    <property type="entry name" value="7TM_GPCR_serpentine_rcpt_Sre"/>
</dbReference>
<reference evidence="7 8" key="1">
    <citation type="submission" date="2019-12" db="EMBL/GenBank/DDBJ databases">
        <title>Chromosome-level assembly of the Caenorhabditis remanei genome.</title>
        <authorList>
            <person name="Teterina A.A."/>
            <person name="Willis J.H."/>
            <person name="Phillips P.C."/>
        </authorList>
    </citation>
    <scope>NUCLEOTIDE SEQUENCE [LARGE SCALE GENOMIC DNA]</scope>
    <source>
        <strain evidence="7 8">PX506</strain>
        <tissue evidence="7">Whole organism</tissue>
    </source>
</reference>
<dbReference type="PANTHER" id="PTHR47518:SF10">
    <property type="entry name" value="G PROTEIN-COUPLED RECEPTOR-RELATED"/>
    <property type="match status" value="1"/>
</dbReference>
<keyword evidence="5 6" id="KW-0472">Membrane</keyword>
<dbReference type="PANTHER" id="PTHR47518">
    <property type="entry name" value="SERPENTINE RECEPTOR CLASS EPSILON-13-RELATED"/>
    <property type="match status" value="1"/>
</dbReference>
<comment type="subcellular location">
    <subcellularLocation>
        <location evidence="1">Membrane</location>
        <topology evidence="1">Multi-pass membrane protein</topology>
    </subcellularLocation>
</comment>
<sequence length="275" mass="31589">MIILLFAMTQFKKYHVFFITLYMAMVFTRLLALLMRSSGYFLILYRESVPYQIYSALWIAKFSAQAAALGCILERSYATFYATNYENSKRFYFISLCVVTCTICSGLSYVDSKSDLGRKINTVCFSIFSSLTTIMLVIINRRLVKKSSGAKCNLSERYQLSENIKALRLLLPFIMVLSGNSILLSVGIVFFNVDTVFNLPECQLVPFYLPIFYFLLISTTILNLAAPLYVLYHNRKTLQKRKIGVAEIRNVLGVNIVGDGMDKEQYFQHYKTQWA</sequence>
<feature type="transmembrane region" description="Helical" evidence="6">
    <location>
        <begin position="51"/>
        <end position="71"/>
    </location>
</feature>
<dbReference type="GeneID" id="9814916"/>
<dbReference type="RefSeq" id="XP_003112924.2">
    <property type="nucleotide sequence ID" value="XM_003112876.2"/>
</dbReference>
<evidence type="ECO:0000256" key="4">
    <source>
        <dbReference type="ARBA" id="ARBA00022989"/>
    </source>
</evidence>
<evidence type="ECO:0000256" key="2">
    <source>
        <dbReference type="ARBA" id="ARBA00006803"/>
    </source>
</evidence>
<dbReference type="Proteomes" id="UP000483820">
    <property type="component" value="Chromosome III"/>
</dbReference>
<keyword evidence="3 6" id="KW-0812">Transmembrane</keyword>
<feature type="transmembrane region" description="Helical" evidence="6">
    <location>
        <begin position="21"/>
        <end position="45"/>
    </location>
</feature>
<dbReference type="KEGG" id="crq:GCK72_009710"/>